<keyword evidence="4 9" id="KW-0067">ATP-binding</keyword>
<dbReference type="GO" id="GO:0016020">
    <property type="term" value="C:membrane"/>
    <property type="evidence" value="ECO:0007669"/>
    <property type="project" value="UniProtKB-SubCell"/>
</dbReference>
<evidence type="ECO:0000256" key="1">
    <source>
        <dbReference type="ARBA" id="ARBA00022448"/>
    </source>
</evidence>
<evidence type="ECO:0000313" key="10">
    <source>
        <dbReference type="Proteomes" id="UP000324924"/>
    </source>
</evidence>
<feature type="transmembrane region" description="Helical" evidence="7">
    <location>
        <begin position="194"/>
        <end position="212"/>
    </location>
</feature>
<dbReference type="OrthoDB" id="9808328at2"/>
<accession>A0A5C0UGQ2</accession>
<gene>
    <name evidence="9" type="ORF">FZC36_02390</name>
</gene>
<dbReference type="AlphaFoldDB" id="A0A5C0UGQ2"/>
<evidence type="ECO:0000256" key="7">
    <source>
        <dbReference type="SAM" id="Phobius"/>
    </source>
</evidence>
<dbReference type="InterPro" id="IPR009248">
    <property type="entry name" value="SbmA_BacA"/>
</dbReference>
<dbReference type="RefSeq" id="WP_148972381.1">
    <property type="nucleotide sequence ID" value="NZ_CP043314.1"/>
</dbReference>
<dbReference type="PANTHER" id="PTHR11384">
    <property type="entry name" value="ATP-BINDING CASSETTE, SUB-FAMILY D MEMBER"/>
    <property type="match status" value="1"/>
</dbReference>
<feature type="domain" description="AAA+ ATPase" evidence="8">
    <location>
        <begin position="466"/>
        <end position="608"/>
    </location>
</feature>
<dbReference type="InterPro" id="IPR027417">
    <property type="entry name" value="P-loop_NTPase"/>
</dbReference>
<evidence type="ECO:0000256" key="4">
    <source>
        <dbReference type="ARBA" id="ARBA00022840"/>
    </source>
</evidence>
<organism evidence="9 10">
    <name type="scientific">Candidatus Nesciobacter abundans</name>
    <dbReference type="NCBI Taxonomy" id="2601668"/>
    <lineage>
        <taxon>Bacteria</taxon>
        <taxon>Pseudomonadati</taxon>
        <taxon>Pseudomonadota</taxon>
        <taxon>Alphaproteobacteria</taxon>
        <taxon>Holosporales</taxon>
        <taxon>Holosporaceae</taxon>
        <taxon>Candidatus Nesciobacter</taxon>
    </lineage>
</organism>
<sequence length="609" mass="70984">MKILLFFKNIFNSVYFKFIGKSNLGKEPKKLDKRSKRTVDSEINKTILKFFLKKKVLFTLLANLICIFLYIYIRKLLNEWYLGFYSILGSGSSTNIYKYIFWYLFYSLSSDTILSSIEFSKMRLSLNWRESIVINSIRKMSPLNFKNVEYASQKISQDSEEFTTLFMNLAIDLTLNILFLVVFMFILFDLINKSIFLIISIVICHLFFSKMLSILMKKLNYYGDLNESYEADLREKTHNLHNRLDGLYNFRKKKIYIIFHNLKENYKKFILQKTKSILTRKNIDNIGTILPYLFIPFFRKDNYGEIMRTINAITMLQFSFLFFVNNFDKFSQCIVGYRRLKSYLMAFYLDTNVIKVYNTEDDAGLGNVPISDSEMHIRIDAFSPDYQDNLDLLRNSMGFRNQESAITSSKGSSVDKYRKINKECVESLLRKDGSNKPLNSFLEYKQGLKLFSGRKIFDEFCLNVSKKEFVCLYGKSGSGKTTFAKIISTVYEAEGYMSFKGKIRVLISANSDYLDGISDYSYGREKMGLSENCYSKGEEHKHIAAALISEQPDWVIWDEFGSGLSSADKEYVFCKLKENLKNSGVILLCQDKFNLCDKFKKLSTKNCAS</sequence>
<keyword evidence="10" id="KW-1185">Reference proteome</keyword>
<dbReference type="Pfam" id="PF00005">
    <property type="entry name" value="ABC_tran"/>
    <property type="match status" value="1"/>
</dbReference>
<dbReference type="SUPFAM" id="SSF52540">
    <property type="entry name" value="P-loop containing nucleoside triphosphate hydrolases"/>
    <property type="match status" value="1"/>
</dbReference>
<evidence type="ECO:0000313" key="9">
    <source>
        <dbReference type="EMBL" id="QEK39258.1"/>
    </source>
</evidence>
<dbReference type="KEGG" id="nabu:FZC36_02390"/>
<dbReference type="PANTHER" id="PTHR11384:SF59">
    <property type="entry name" value="LYSOSOMAL COBALAMIN TRANSPORTER ABCD4"/>
    <property type="match status" value="1"/>
</dbReference>
<dbReference type="GO" id="GO:0016887">
    <property type="term" value="F:ATP hydrolysis activity"/>
    <property type="evidence" value="ECO:0007669"/>
    <property type="project" value="InterPro"/>
</dbReference>
<name>A0A5C0UGQ2_9PROT</name>
<dbReference type="Pfam" id="PF05992">
    <property type="entry name" value="SbmA_BacA"/>
    <property type="match status" value="1"/>
</dbReference>
<keyword evidence="6 7" id="KW-0472">Membrane</keyword>
<feature type="transmembrane region" description="Helical" evidence="7">
    <location>
        <begin position="56"/>
        <end position="73"/>
    </location>
</feature>
<dbReference type="GO" id="GO:0140359">
    <property type="term" value="F:ABC-type transporter activity"/>
    <property type="evidence" value="ECO:0007669"/>
    <property type="project" value="InterPro"/>
</dbReference>
<dbReference type="InterPro" id="IPR050835">
    <property type="entry name" value="ABC_transporter_sub-D"/>
</dbReference>
<keyword evidence="1" id="KW-0813">Transport</keyword>
<evidence type="ECO:0000256" key="2">
    <source>
        <dbReference type="ARBA" id="ARBA00022692"/>
    </source>
</evidence>
<evidence type="ECO:0000259" key="8">
    <source>
        <dbReference type="SMART" id="SM00382"/>
    </source>
</evidence>
<reference evidence="9 10" key="1">
    <citation type="submission" date="2019-08" db="EMBL/GenBank/DDBJ databases">
        <title>Highly reduced genomes of protist endosymbionts show evolutionary convergence.</title>
        <authorList>
            <person name="George E."/>
            <person name="Husnik F."/>
            <person name="Tashyreva D."/>
            <person name="Prokopchuk G."/>
            <person name="Horak A."/>
            <person name="Kwong W.K."/>
            <person name="Lukes J."/>
            <person name="Keeling P.J."/>
        </authorList>
    </citation>
    <scope>NUCLEOTIDE SEQUENCE [LARGE SCALE GENOMIC DNA]</scope>
    <source>
        <strain evidence="9">1604HC</strain>
    </source>
</reference>
<keyword evidence="5 7" id="KW-1133">Transmembrane helix</keyword>
<proteinExistence type="predicted"/>
<dbReference type="InterPro" id="IPR003593">
    <property type="entry name" value="AAA+_ATPase"/>
</dbReference>
<dbReference type="CDD" id="cd00267">
    <property type="entry name" value="ABC_ATPase"/>
    <property type="match status" value="1"/>
</dbReference>
<keyword evidence="2 7" id="KW-0812">Transmembrane</keyword>
<feature type="transmembrane region" description="Helical" evidence="7">
    <location>
        <begin position="165"/>
        <end position="188"/>
    </location>
</feature>
<dbReference type="EMBL" id="CP043314">
    <property type="protein sequence ID" value="QEK39258.1"/>
    <property type="molecule type" value="Genomic_DNA"/>
</dbReference>
<dbReference type="Proteomes" id="UP000324924">
    <property type="component" value="Chromosome"/>
</dbReference>
<protein>
    <submittedName>
        <fullName evidence="9">ATP-binding cassette domain-containing protein</fullName>
    </submittedName>
</protein>
<dbReference type="GO" id="GO:0005524">
    <property type="term" value="F:ATP binding"/>
    <property type="evidence" value="ECO:0007669"/>
    <property type="project" value="UniProtKB-KW"/>
</dbReference>
<evidence type="ECO:0000256" key="5">
    <source>
        <dbReference type="ARBA" id="ARBA00022989"/>
    </source>
</evidence>
<evidence type="ECO:0000256" key="6">
    <source>
        <dbReference type="ARBA" id="ARBA00023136"/>
    </source>
</evidence>
<dbReference type="InterPro" id="IPR003439">
    <property type="entry name" value="ABC_transporter-like_ATP-bd"/>
</dbReference>
<dbReference type="SMART" id="SM00382">
    <property type="entry name" value="AAA"/>
    <property type="match status" value="1"/>
</dbReference>
<keyword evidence="3" id="KW-0547">Nucleotide-binding</keyword>
<dbReference type="Gene3D" id="3.40.50.300">
    <property type="entry name" value="P-loop containing nucleotide triphosphate hydrolases"/>
    <property type="match status" value="1"/>
</dbReference>
<evidence type="ECO:0000256" key="3">
    <source>
        <dbReference type="ARBA" id="ARBA00022741"/>
    </source>
</evidence>